<sequence>MGATFLRPVDSGDLPEYPEELTDPHLTNDFFTMWWHDRWLQSKLHRNATLEVQGAALNLFFLSRKQVPVGSLPSEGRELAHLLRIDVAYWERLNREPVGPLHKWERYAYRDEIVLGHPVVIEVALNALQKRDERKASNEAKAVYQRQQRLADDMRKLKCDERICQDRRLIERLDAWLLENHHGQRRWPQFETSLARALDHAYRSGWMTTGGRSP</sequence>
<proteinExistence type="predicted"/>
<reference evidence="1 2" key="1">
    <citation type="journal article" date="2014" name="Antonie Van Leeuwenhoek">
        <title>Roseivivax atlanticus sp. nov., isolated from surface seawater of the Atlantic Ocean.</title>
        <authorList>
            <person name="Li G."/>
            <person name="Lai Q."/>
            <person name="Liu X."/>
            <person name="Sun F."/>
            <person name="Shao Z."/>
        </authorList>
    </citation>
    <scope>NUCLEOTIDE SEQUENCE [LARGE SCALE GENOMIC DNA]</scope>
    <source>
        <strain evidence="1 2">22II-s10s</strain>
    </source>
</reference>
<evidence type="ECO:0000313" key="2">
    <source>
        <dbReference type="Proteomes" id="UP000019063"/>
    </source>
</evidence>
<accession>W4HKX5</accession>
<dbReference type="RefSeq" id="WP_051487622.1">
    <property type="nucleotide sequence ID" value="NZ_AQQW01000004.1"/>
</dbReference>
<name>W4HKX5_9RHOB</name>
<keyword evidence="2" id="KW-1185">Reference proteome</keyword>
<evidence type="ECO:0000313" key="1">
    <source>
        <dbReference type="EMBL" id="ETW13377.1"/>
    </source>
</evidence>
<comment type="caution">
    <text evidence="1">The sequence shown here is derived from an EMBL/GenBank/DDBJ whole genome shotgun (WGS) entry which is preliminary data.</text>
</comment>
<gene>
    <name evidence="1" type="ORF">ATO8_09196</name>
</gene>
<dbReference type="EMBL" id="AQQW01000004">
    <property type="protein sequence ID" value="ETW13377.1"/>
    <property type="molecule type" value="Genomic_DNA"/>
</dbReference>
<protein>
    <submittedName>
        <fullName evidence="1">Uncharacterized protein</fullName>
    </submittedName>
</protein>
<dbReference type="eggNOG" id="ENOG5032U16">
    <property type="taxonomic scope" value="Bacteria"/>
</dbReference>
<dbReference type="Proteomes" id="UP000019063">
    <property type="component" value="Unassembled WGS sequence"/>
</dbReference>
<dbReference type="AlphaFoldDB" id="W4HKX5"/>
<organism evidence="1 2">
    <name type="scientific">Roseivivax marinus</name>
    <dbReference type="NCBI Taxonomy" id="1379903"/>
    <lineage>
        <taxon>Bacteria</taxon>
        <taxon>Pseudomonadati</taxon>
        <taxon>Pseudomonadota</taxon>
        <taxon>Alphaproteobacteria</taxon>
        <taxon>Rhodobacterales</taxon>
        <taxon>Roseobacteraceae</taxon>
        <taxon>Roseivivax</taxon>
    </lineage>
</organism>
<dbReference type="STRING" id="1379903.ATO8_09196"/>